<dbReference type="EC" id="2.7.1.148" evidence="2 10"/>
<evidence type="ECO:0000256" key="7">
    <source>
        <dbReference type="ARBA" id="ARBA00022840"/>
    </source>
</evidence>
<dbReference type="SUPFAM" id="SSF54211">
    <property type="entry name" value="Ribosomal protein S5 domain 2-like"/>
    <property type="match status" value="1"/>
</dbReference>
<feature type="domain" description="GHMP kinase N-terminal" evidence="11">
    <location>
        <begin position="66"/>
        <end position="143"/>
    </location>
</feature>
<comment type="similarity">
    <text evidence="1 10">Belongs to the GHMP kinase family. IspE subfamily.</text>
</comment>
<dbReference type="EMBL" id="RPOK01000002">
    <property type="protein sequence ID" value="RPJ67174.1"/>
    <property type="molecule type" value="Genomic_DNA"/>
</dbReference>
<feature type="domain" description="GHMP kinase C-terminal" evidence="12">
    <location>
        <begin position="211"/>
        <end position="260"/>
    </location>
</feature>
<dbReference type="AlphaFoldDB" id="A0A3N5Z8I6"/>
<evidence type="ECO:0000256" key="9">
    <source>
        <dbReference type="ARBA" id="ARBA00032554"/>
    </source>
</evidence>
<keyword evidence="8 10" id="KW-0414">Isoprene biosynthesis</keyword>
<evidence type="ECO:0000256" key="5">
    <source>
        <dbReference type="ARBA" id="ARBA00022741"/>
    </source>
</evidence>
<dbReference type="Pfam" id="PF08544">
    <property type="entry name" value="GHMP_kinases_C"/>
    <property type="match status" value="1"/>
</dbReference>
<keyword evidence="6 10" id="KW-0418">Kinase</keyword>
<dbReference type="OrthoDB" id="9809438at2"/>
<dbReference type="RefSeq" id="WP_124027078.1">
    <property type="nucleotide sequence ID" value="NZ_JBHRSN010000015.1"/>
</dbReference>
<evidence type="ECO:0000256" key="2">
    <source>
        <dbReference type="ARBA" id="ARBA00012052"/>
    </source>
</evidence>
<accession>A0A3N5Z8I6</accession>
<evidence type="ECO:0000256" key="4">
    <source>
        <dbReference type="ARBA" id="ARBA00022679"/>
    </source>
</evidence>
<evidence type="ECO:0000256" key="1">
    <source>
        <dbReference type="ARBA" id="ARBA00009684"/>
    </source>
</evidence>
<evidence type="ECO:0000259" key="12">
    <source>
        <dbReference type="Pfam" id="PF08544"/>
    </source>
</evidence>
<feature type="active site" evidence="10">
    <location>
        <position position="11"/>
    </location>
</feature>
<comment type="function">
    <text evidence="10">Catalyzes the phosphorylation of the position 2 hydroxy group of 4-diphosphocytidyl-2C-methyl-D-erythritol.</text>
</comment>
<dbReference type="GO" id="GO:0019288">
    <property type="term" value="P:isopentenyl diphosphate biosynthetic process, methylerythritol 4-phosphate pathway"/>
    <property type="evidence" value="ECO:0007669"/>
    <property type="project" value="UniProtKB-UniRule"/>
</dbReference>
<comment type="caution">
    <text evidence="13">The sequence shown here is derived from an EMBL/GenBank/DDBJ whole genome shotgun (WGS) entry which is preliminary data.</text>
</comment>
<name>A0A3N5Z8I6_9ALTE</name>
<reference evidence="13 14" key="1">
    <citation type="submission" date="2018-11" db="EMBL/GenBank/DDBJ databases">
        <authorList>
            <person name="Ye M.-Q."/>
            <person name="Du Z.-J."/>
        </authorList>
    </citation>
    <scope>NUCLEOTIDE SEQUENCE [LARGE SCALE GENOMIC DNA]</scope>
    <source>
        <strain evidence="13 14">U0105</strain>
    </source>
</reference>
<comment type="catalytic activity">
    <reaction evidence="10">
        <text>4-CDP-2-C-methyl-D-erythritol + ATP = 4-CDP-2-C-methyl-D-erythritol 2-phosphate + ADP + H(+)</text>
        <dbReference type="Rhea" id="RHEA:18437"/>
        <dbReference type="ChEBI" id="CHEBI:15378"/>
        <dbReference type="ChEBI" id="CHEBI:30616"/>
        <dbReference type="ChEBI" id="CHEBI:57823"/>
        <dbReference type="ChEBI" id="CHEBI:57919"/>
        <dbReference type="ChEBI" id="CHEBI:456216"/>
        <dbReference type="EC" id="2.7.1.148"/>
    </reaction>
</comment>
<protein>
    <recommendedName>
        <fullName evidence="3 10">4-diphosphocytidyl-2-C-methyl-D-erythritol kinase</fullName>
        <shortName evidence="10">CMK</shortName>
        <ecNumber evidence="2 10">2.7.1.148</ecNumber>
    </recommendedName>
    <alternativeName>
        <fullName evidence="9 10">4-(cytidine-5'-diphospho)-2-C-methyl-D-erythritol kinase</fullName>
    </alternativeName>
</protein>
<gene>
    <name evidence="10" type="primary">ispE</name>
    <name evidence="13" type="ORF">DRW07_06455</name>
</gene>
<dbReference type="InterPro" id="IPR004424">
    <property type="entry name" value="IspE"/>
</dbReference>
<evidence type="ECO:0000256" key="8">
    <source>
        <dbReference type="ARBA" id="ARBA00023229"/>
    </source>
</evidence>
<dbReference type="PANTHER" id="PTHR43527:SF2">
    <property type="entry name" value="4-DIPHOSPHOCYTIDYL-2-C-METHYL-D-ERYTHRITOL KINASE, CHLOROPLASTIC"/>
    <property type="match status" value="1"/>
</dbReference>
<keyword evidence="14" id="KW-1185">Reference proteome</keyword>
<organism evidence="13 14">
    <name type="scientific">Alteromonas sediminis</name>
    <dbReference type="NCBI Taxonomy" id="2259342"/>
    <lineage>
        <taxon>Bacteria</taxon>
        <taxon>Pseudomonadati</taxon>
        <taxon>Pseudomonadota</taxon>
        <taxon>Gammaproteobacteria</taxon>
        <taxon>Alteromonadales</taxon>
        <taxon>Alteromonadaceae</taxon>
        <taxon>Alteromonas/Salinimonas group</taxon>
        <taxon>Alteromonas</taxon>
    </lineage>
</organism>
<dbReference type="Gene3D" id="3.30.70.890">
    <property type="entry name" value="GHMP kinase, C-terminal domain"/>
    <property type="match status" value="1"/>
</dbReference>
<feature type="binding site" evidence="10">
    <location>
        <begin position="94"/>
        <end position="104"/>
    </location>
    <ligand>
        <name>ATP</name>
        <dbReference type="ChEBI" id="CHEBI:30616"/>
    </ligand>
</feature>
<dbReference type="Proteomes" id="UP000275281">
    <property type="component" value="Unassembled WGS sequence"/>
</dbReference>
<dbReference type="InterPro" id="IPR036554">
    <property type="entry name" value="GHMP_kinase_C_sf"/>
</dbReference>
<dbReference type="InterPro" id="IPR013750">
    <property type="entry name" value="GHMP_kinase_C_dom"/>
</dbReference>
<keyword evidence="5 10" id="KW-0547">Nucleotide-binding</keyword>
<dbReference type="SUPFAM" id="SSF55060">
    <property type="entry name" value="GHMP Kinase, C-terminal domain"/>
    <property type="match status" value="1"/>
</dbReference>
<dbReference type="NCBIfam" id="TIGR00154">
    <property type="entry name" value="ispE"/>
    <property type="match status" value="1"/>
</dbReference>
<dbReference type="PANTHER" id="PTHR43527">
    <property type="entry name" value="4-DIPHOSPHOCYTIDYL-2-C-METHYL-D-ERYTHRITOL KINASE, CHLOROPLASTIC"/>
    <property type="match status" value="1"/>
</dbReference>
<dbReference type="PIRSF" id="PIRSF010376">
    <property type="entry name" value="IspE"/>
    <property type="match status" value="1"/>
</dbReference>
<dbReference type="GO" id="GO:0005524">
    <property type="term" value="F:ATP binding"/>
    <property type="evidence" value="ECO:0007669"/>
    <property type="project" value="UniProtKB-UniRule"/>
</dbReference>
<dbReference type="GO" id="GO:0016114">
    <property type="term" value="P:terpenoid biosynthetic process"/>
    <property type="evidence" value="ECO:0007669"/>
    <property type="project" value="UniProtKB-UniRule"/>
</dbReference>
<keyword evidence="7 10" id="KW-0067">ATP-binding</keyword>
<proteinExistence type="inferred from homology"/>
<evidence type="ECO:0000259" key="11">
    <source>
        <dbReference type="Pfam" id="PF00288"/>
    </source>
</evidence>
<dbReference type="HAMAP" id="MF_00061">
    <property type="entry name" value="IspE"/>
    <property type="match status" value="1"/>
</dbReference>
<dbReference type="InterPro" id="IPR020568">
    <property type="entry name" value="Ribosomal_Su5_D2-typ_SF"/>
</dbReference>
<dbReference type="Pfam" id="PF00288">
    <property type="entry name" value="GHMP_kinases_N"/>
    <property type="match status" value="1"/>
</dbReference>
<sequence>MAVTWWASPAKLNLFLHITGRYEDGYHALQTVFQMLDYGDEIGVETSDTGEISLAQSISGVADHENLVYRAAKLLQTETRTTEGAKLHIHKRLPMGGGVGGGSSNAATTLCALNSMWRTALNQSELIELGQQLGADVPVFIHGRTTFAEGTGDKFTDITTPDTVFLVAHPNVHVSTQAIFTAADLPRKTPVISSQHYSFNATQNDCQEIVCKRHPEVAKLLQWLLQFAPSRMTGTGACVFSVFSDRISAEKTLKQLPSQWSGFIAQGVHTSPLLKQLKQYSI</sequence>
<dbReference type="UniPathway" id="UPA00056">
    <property type="reaction ID" value="UER00094"/>
</dbReference>
<dbReference type="InterPro" id="IPR014721">
    <property type="entry name" value="Ribsml_uS5_D2-typ_fold_subgr"/>
</dbReference>
<evidence type="ECO:0000313" key="14">
    <source>
        <dbReference type="Proteomes" id="UP000275281"/>
    </source>
</evidence>
<dbReference type="GO" id="GO:0050515">
    <property type="term" value="F:4-(cytidine 5'-diphospho)-2-C-methyl-D-erythritol kinase activity"/>
    <property type="evidence" value="ECO:0007669"/>
    <property type="project" value="UniProtKB-UniRule"/>
</dbReference>
<evidence type="ECO:0000256" key="10">
    <source>
        <dbReference type="HAMAP-Rule" id="MF_00061"/>
    </source>
</evidence>
<evidence type="ECO:0000256" key="6">
    <source>
        <dbReference type="ARBA" id="ARBA00022777"/>
    </source>
</evidence>
<keyword evidence="4 10" id="KW-0808">Transferase</keyword>
<evidence type="ECO:0000313" key="13">
    <source>
        <dbReference type="EMBL" id="RPJ67174.1"/>
    </source>
</evidence>
<dbReference type="Gene3D" id="3.30.230.10">
    <property type="match status" value="1"/>
</dbReference>
<dbReference type="InterPro" id="IPR006204">
    <property type="entry name" value="GHMP_kinase_N_dom"/>
</dbReference>
<comment type="pathway">
    <text evidence="10">Isoprenoid biosynthesis; isopentenyl diphosphate biosynthesis via DXP pathway; isopentenyl diphosphate from 1-deoxy-D-xylulose 5-phosphate: step 3/6.</text>
</comment>
<evidence type="ECO:0000256" key="3">
    <source>
        <dbReference type="ARBA" id="ARBA00017473"/>
    </source>
</evidence>
<feature type="active site" evidence="10">
    <location>
        <position position="136"/>
    </location>
</feature>